<sequence>MFAILLPIFRACSVLTPLYISDQESADEVELNDERQEITVHYSMVFGQSSPTLKEFPHTTSFLILTPPSHPLSGEWELGDIKGEFGKKVFVEWIKHSKSQTNAAMFPHNAVKIFLNDLTDMGKKKKKSQLGTVEICSPRMSDSHLNGSQNIKNQAKKSHFRIRRDLRADRAAFADQSTRSIIPGTQGKSKVELTGRRKLGKHSKAQ</sequence>
<name>A0AAD6X4C0_9AGAR</name>
<keyword evidence="3" id="KW-1185">Reference proteome</keyword>
<feature type="region of interest" description="Disordered" evidence="1">
    <location>
        <begin position="177"/>
        <end position="206"/>
    </location>
</feature>
<proteinExistence type="predicted"/>
<evidence type="ECO:0000313" key="3">
    <source>
        <dbReference type="Proteomes" id="UP001218188"/>
    </source>
</evidence>
<dbReference type="EMBL" id="JARJCM010000079">
    <property type="protein sequence ID" value="KAJ7031689.1"/>
    <property type="molecule type" value="Genomic_DNA"/>
</dbReference>
<dbReference type="Proteomes" id="UP001218188">
    <property type="component" value="Unassembled WGS sequence"/>
</dbReference>
<evidence type="ECO:0000313" key="2">
    <source>
        <dbReference type="EMBL" id="KAJ7031689.1"/>
    </source>
</evidence>
<reference evidence="2" key="1">
    <citation type="submission" date="2023-03" db="EMBL/GenBank/DDBJ databases">
        <title>Massive genome expansion in bonnet fungi (Mycena s.s.) driven by repeated elements and novel gene families across ecological guilds.</title>
        <authorList>
            <consortium name="Lawrence Berkeley National Laboratory"/>
            <person name="Harder C.B."/>
            <person name="Miyauchi S."/>
            <person name="Viragh M."/>
            <person name="Kuo A."/>
            <person name="Thoen E."/>
            <person name="Andreopoulos B."/>
            <person name="Lu D."/>
            <person name="Skrede I."/>
            <person name="Drula E."/>
            <person name="Henrissat B."/>
            <person name="Morin E."/>
            <person name="Kohler A."/>
            <person name="Barry K."/>
            <person name="LaButti K."/>
            <person name="Morin E."/>
            <person name="Salamov A."/>
            <person name="Lipzen A."/>
            <person name="Mereny Z."/>
            <person name="Hegedus B."/>
            <person name="Baldrian P."/>
            <person name="Stursova M."/>
            <person name="Weitz H."/>
            <person name="Taylor A."/>
            <person name="Grigoriev I.V."/>
            <person name="Nagy L.G."/>
            <person name="Martin F."/>
            <person name="Kauserud H."/>
        </authorList>
    </citation>
    <scope>NUCLEOTIDE SEQUENCE</scope>
    <source>
        <strain evidence="2">CBHHK200</strain>
    </source>
</reference>
<dbReference type="AlphaFoldDB" id="A0AAD6X4C0"/>
<accession>A0AAD6X4C0</accession>
<protein>
    <submittedName>
        <fullName evidence="2">Uncharacterized protein</fullName>
    </submittedName>
</protein>
<organism evidence="2 3">
    <name type="scientific">Mycena alexandri</name>
    <dbReference type="NCBI Taxonomy" id="1745969"/>
    <lineage>
        <taxon>Eukaryota</taxon>
        <taxon>Fungi</taxon>
        <taxon>Dikarya</taxon>
        <taxon>Basidiomycota</taxon>
        <taxon>Agaricomycotina</taxon>
        <taxon>Agaricomycetes</taxon>
        <taxon>Agaricomycetidae</taxon>
        <taxon>Agaricales</taxon>
        <taxon>Marasmiineae</taxon>
        <taxon>Mycenaceae</taxon>
        <taxon>Mycena</taxon>
    </lineage>
</organism>
<comment type="caution">
    <text evidence="2">The sequence shown here is derived from an EMBL/GenBank/DDBJ whole genome shotgun (WGS) entry which is preliminary data.</text>
</comment>
<feature type="compositionally biased region" description="Basic residues" evidence="1">
    <location>
        <begin position="196"/>
        <end position="206"/>
    </location>
</feature>
<evidence type="ECO:0000256" key="1">
    <source>
        <dbReference type="SAM" id="MobiDB-lite"/>
    </source>
</evidence>
<gene>
    <name evidence="2" type="ORF">C8F04DRAFT_1185621</name>
</gene>